<name>A0A9Q0H932_9MAGN</name>
<keyword evidence="2" id="KW-1185">Reference proteome</keyword>
<dbReference type="AlphaFoldDB" id="A0A9Q0H932"/>
<reference evidence="1" key="1">
    <citation type="journal article" date="2023" name="Plant J.">
        <title>The genome of the king protea, Protea cynaroides.</title>
        <authorList>
            <person name="Chang J."/>
            <person name="Duong T.A."/>
            <person name="Schoeman C."/>
            <person name="Ma X."/>
            <person name="Roodt D."/>
            <person name="Barker N."/>
            <person name="Li Z."/>
            <person name="Van de Peer Y."/>
            <person name="Mizrachi E."/>
        </authorList>
    </citation>
    <scope>NUCLEOTIDE SEQUENCE</scope>
    <source>
        <tissue evidence="1">Young leaves</tissue>
    </source>
</reference>
<organism evidence="1 2">
    <name type="scientific">Protea cynaroides</name>
    <dbReference type="NCBI Taxonomy" id="273540"/>
    <lineage>
        <taxon>Eukaryota</taxon>
        <taxon>Viridiplantae</taxon>
        <taxon>Streptophyta</taxon>
        <taxon>Embryophyta</taxon>
        <taxon>Tracheophyta</taxon>
        <taxon>Spermatophyta</taxon>
        <taxon>Magnoliopsida</taxon>
        <taxon>Proteales</taxon>
        <taxon>Proteaceae</taxon>
        <taxon>Protea</taxon>
    </lineage>
</organism>
<dbReference type="Proteomes" id="UP001141806">
    <property type="component" value="Unassembled WGS sequence"/>
</dbReference>
<accession>A0A9Q0H932</accession>
<dbReference type="EMBL" id="JAMYWD010000009">
    <property type="protein sequence ID" value="KAJ4960355.1"/>
    <property type="molecule type" value="Genomic_DNA"/>
</dbReference>
<evidence type="ECO:0000313" key="1">
    <source>
        <dbReference type="EMBL" id="KAJ4960355.1"/>
    </source>
</evidence>
<comment type="caution">
    <text evidence="1">The sequence shown here is derived from an EMBL/GenBank/DDBJ whole genome shotgun (WGS) entry which is preliminary data.</text>
</comment>
<protein>
    <submittedName>
        <fullName evidence="1">Uncharacterized protein</fullName>
    </submittedName>
</protein>
<sequence length="125" mass="14197">MFWLKHLLEDIVLLDNLNVLLEELHKRYLSPSKFQFDACASLEGIIVGCAVDFPVDVQKSGVEAITFNDIQVTLDLGYEVAGVFSKVGYLSSYRNLLLILGLDLMFYEPSLWDLQCQNFTQLDVC</sequence>
<proteinExistence type="predicted"/>
<evidence type="ECO:0000313" key="2">
    <source>
        <dbReference type="Proteomes" id="UP001141806"/>
    </source>
</evidence>
<gene>
    <name evidence="1" type="ORF">NE237_020265</name>
</gene>